<comment type="function">
    <text evidence="6">Probably involved in the biogenesis of the COX complex.</text>
</comment>
<protein>
    <recommendedName>
        <fullName evidence="6">SURF1-like protein</fullName>
    </recommendedName>
</protein>
<organism evidence="7 8">
    <name type="scientific">Zophobas morio</name>
    <dbReference type="NCBI Taxonomy" id="2755281"/>
    <lineage>
        <taxon>Eukaryota</taxon>
        <taxon>Metazoa</taxon>
        <taxon>Ecdysozoa</taxon>
        <taxon>Arthropoda</taxon>
        <taxon>Hexapoda</taxon>
        <taxon>Insecta</taxon>
        <taxon>Pterygota</taxon>
        <taxon>Neoptera</taxon>
        <taxon>Endopterygota</taxon>
        <taxon>Coleoptera</taxon>
        <taxon>Polyphaga</taxon>
        <taxon>Cucujiformia</taxon>
        <taxon>Tenebrionidae</taxon>
        <taxon>Zophobas</taxon>
    </lineage>
</organism>
<accession>A0AA38ITB0</accession>
<keyword evidence="6" id="KW-0496">Mitochondrion</keyword>
<reference evidence="7" key="1">
    <citation type="journal article" date="2023" name="G3 (Bethesda)">
        <title>Whole genome assemblies of Zophobas morio and Tenebrio molitor.</title>
        <authorList>
            <person name="Kaur S."/>
            <person name="Stinson S.A."/>
            <person name="diCenzo G.C."/>
        </authorList>
    </citation>
    <scope>NUCLEOTIDE SEQUENCE</scope>
    <source>
        <strain evidence="7">QUZm001</strain>
    </source>
</reference>
<evidence type="ECO:0000313" key="7">
    <source>
        <dbReference type="EMBL" id="KAJ3661216.1"/>
    </source>
</evidence>
<evidence type="ECO:0000256" key="1">
    <source>
        <dbReference type="ARBA" id="ARBA00004370"/>
    </source>
</evidence>
<dbReference type="Pfam" id="PF02104">
    <property type="entry name" value="SURF1"/>
    <property type="match status" value="1"/>
</dbReference>
<keyword evidence="3" id="KW-0812">Transmembrane</keyword>
<keyword evidence="6" id="KW-0999">Mitochondrion inner membrane</keyword>
<gene>
    <name evidence="7" type="ORF">Zmor_005624</name>
</gene>
<dbReference type="Proteomes" id="UP001168821">
    <property type="component" value="Unassembled WGS sequence"/>
</dbReference>
<evidence type="ECO:0000313" key="8">
    <source>
        <dbReference type="Proteomes" id="UP001168821"/>
    </source>
</evidence>
<keyword evidence="4" id="KW-1133">Transmembrane helix</keyword>
<dbReference type="EMBL" id="JALNTZ010000002">
    <property type="protein sequence ID" value="KAJ3661216.1"/>
    <property type="molecule type" value="Genomic_DNA"/>
</dbReference>
<dbReference type="InterPro" id="IPR045214">
    <property type="entry name" value="Surf1/Surf4"/>
</dbReference>
<dbReference type="PROSITE" id="PS50895">
    <property type="entry name" value="SURF1"/>
    <property type="match status" value="1"/>
</dbReference>
<dbReference type="PANTHER" id="PTHR23427:SF2">
    <property type="entry name" value="SURFEIT LOCUS PROTEIN 1"/>
    <property type="match status" value="1"/>
</dbReference>
<comment type="similarity">
    <text evidence="2 6">Belongs to the SURF1 family.</text>
</comment>
<proteinExistence type="inferred from homology"/>
<dbReference type="GO" id="GO:0005743">
    <property type="term" value="C:mitochondrial inner membrane"/>
    <property type="evidence" value="ECO:0007669"/>
    <property type="project" value="UniProtKB-SubCell"/>
</dbReference>
<dbReference type="PANTHER" id="PTHR23427">
    <property type="entry name" value="SURFEIT LOCUS PROTEIN"/>
    <property type="match status" value="1"/>
</dbReference>
<dbReference type="CDD" id="cd06662">
    <property type="entry name" value="SURF1"/>
    <property type="match status" value="1"/>
</dbReference>
<sequence length="308" mass="35317">MLSQSIIKCLNCTSKGSKVYSTLYFSKLRYSNNVKSKLFVKQQENASKKIGPWGWFLLVIPASTFGLGTWQVQRKKWKEDLIAKLQQLTQSDPIALPEDLEELKELEYRPIHVRGEFLHDKELYLGPRTLILKGDASTKSELMSVSTQRNQGYLVITPLKLVDREYVIFVAEDFKLIVDCSETILINRGWVPNNCKNPSTRQNGQQKGIVDVIGVVRLHENRPNFTPKNQVGSNQWYYRDLNQMAQVTGASPVLLEATNDFDVPQGPMGGQTRISLRNEHFSYILTWYSLCGATSYLWYKQFIKGVRL</sequence>
<comment type="subcellular location">
    <subcellularLocation>
        <location evidence="1">Membrane</location>
    </subcellularLocation>
    <subcellularLocation>
        <location evidence="6">Mitochondrion inner membrane</location>
        <topology evidence="6">Multi-pass membrane protein</topology>
    </subcellularLocation>
</comment>
<evidence type="ECO:0000256" key="3">
    <source>
        <dbReference type="ARBA" id="ARBA00022692"/>
    </source>
</evidence>
<comment type="caution">
    <text evidence="7">The sequence shown here is derived from an EMBL/GenBank/DDBJ whole genome shotgun (WGS) entry which is preliminary data.</text>
</comment>
<dbReference type="GO" id="GO:0033617">
    <property type="term" value="P:mitochondrial respiratory chain complex IV assembly"/>
    <property type="evidence" value="ECO:0007669"/>
    <property type="project" value="TreeGrafter"/>
</dbReference>
<name>A0AA38ITB0_9CUCU</name>
<evidence type="ECO:0000256" key="5">
    <source>
        <dbReference type="ARBA" id="ARBA00023136"/>
    </source>
</evidence>
<keyword evidence="8" id="KW-1185">Reference proteome</keyword>
<evidence type="ECO:0000256" key="4">
    <source>
        <dbReference type="ARBA" id="ARBA00022989"/>
    </source>
</evidence>
<evidence type="ECO:0000256" key="2">
    <source>
        <dbReference type="ARBA" id="ARBA00007165"/>
    </source>
</evidence>
<dbReference type="AlphaFoldDB" id="A0AA38ITB0"/>
<evidence type="ECO:0000256" key="6">
    <source>
        <dbReference type="RuleBase" id="RU363076"/>
    </source>
</evidence>
<dbReference type="InterPro" id="IPR002994">
    <property type="entry name" value="Surf1/Shy1"/>
</dbReference>
<keyword evidence="5" id="KW-0472">Membrane</keyword>